<dbReference type="InterPro" id="IPR006619">
    <property type="entry name" value="PGRP_domain_met/bac"/>
</dbReference>
<dbReference type="CDD" id="cd06583">
    <property type="entry name" value="PGRP"/>
    <property type="match status" value="1"/>
</dbReference>
<comment type="caution">
    <text evidence="4">The sequence shown here is derived from an EMBL/GenBank/DDBJ whole genome shotgun (WGS) entry which is preliminary data.</text>
</comment>
<feature type="signal peptide" evidence="2">
    <location>
        <begin position="1"/>
        <end position="20"/>
    </location>
</feature>
<dbReference type="Gene3D" id="3.40.80.10">
    <property type="entry name" value="Peptidoglycan recognition protein-like"/>
    <property type="match status" value="1"/>
</dbReference>
<feature type="chain" id="PRO_5045412687" evidence="2">
    <location>
        <begin position="21"/>
        <end position="677"/>
    </location>
</feature>
<dbReference type="Gene3D" id="2.60.40.10">
    <property type="entry name" value="Immunoglobulins"/>
    <property type="match status" value="1"/>
</dbReference>
<dbReference type="InterPro" id="IPR013783">
    <property type="entry name" value="Ig-like_fold"/>
</dbReference>
<proteinExistence type="predicted"/>
<dbReference type="Gene3D" id="3.20.20.80">
    <property type="entry name" value="Glycosidases"/>
    <property type="match status" value="1"/>
</dbReference>
<keyword evidence="5" id="KW-1185">Reference proteome</keyword>
<dbReference type="SMART" id="SM00701">
    <property type="entry name" value="PGRP"/>
    <property type="match status" value="1"/>
</dbReference>
<dbReference type="Proteomes" id="UP001357452">
    <property type="component" value="Unassembled WGS sequence"/>
</dbReference>
<protein>
    <submittedName>
        <fullName evidence="4">Family 10 glycosylhydrolase</fullName>
    </submittedName>
</protein>
<feature type="domain" description="Peptidoglycan recognition protein family" evidence="3">
    <location>
        <begin position="506"/>
        <end position="647"/>
    </location>
</feature>
<dbReference type="InterPro" id="IPR052177">
    <property type="entry name" value="Divisome_Glycosyl_Hydrolase"/>
</dbReference>
<evidence type="ECO:0000256" key="2">
    <source>
        <dbReference type="SAM" id="SignalP"/>
    </source>
</evidence>
<dbReference type="SUPFAM" id="SSF55846">
    <property type="entry name" value="N-acetylmuramoyl-L-alanine amidase-like"/>
    <property type="match status" value="1"/>
</dbReference>
<dbReference type="RefSeq" id="WP_330974724.1">
    <property type="nucleotide sequence ID" value="NZ_JAZGLY010000004.1"/>
</dbReference>
<keyword evidence="1 2" id="KW-0732">Signal</keyword>
<dbReference type="PANTHER" id="PTHR43405">
    <property type="entry name" value="GLYCOSYL HYDROLASE DIGH"/>
    <property type="match status" value="1"/>
</dbReference>
<dbReference type="Pfam" id="PF01510">
    <property type="entry name" value="Amidase_2"/>
    <property type="match status" value="1"/>
</dbReference>
<dbReference type="InterPro" id="IPR003790">
    <property type="entry name" value="GHL10"/>
</dbReference>
<dbReference type="PANTHER" id="PTHR43405:SF1">
    <property type="entry name" value="GLYCOSYL HYDROLASE DIGH"/>
    <property type="match status" value="1"/>
</dbReference>
<evidence type="ECO:0000313" key="4">
    <source>
        <dbReference type="EMBL" id="MEE6187315.1"/>
    </source>
</evidence>
<evidence type="ECO:0000256" key="1">
    <source>
        <dbReference type="ARBA" id="ARBA00022729"/>
    </source>
</evidence>
<evidence type="ECO:0000313" key="5">
    <source>
        <dbReference type="Proteomes" id="UP001357452"/>
    </source>
</evidence>
<dbReference type="EMBL" id="JAZGLY010000004">
    <property type="protein sequence ID" value="MEE6187315.1"/>
    <property type="molecule type" value="Genomic_DNA"/>
</dbReference>
<dbReference type="InterPro" id="IPR017853">
    <property type="entry name" value="GH"/>
</dbReference>
<gene>
    <name evidence="4" type="ORF">V2H41_08525</name>
</gene>
<name>A0ABU7RH40_9BACT</name>
<reference evidence="4 5" key="1">
    <citation type="submission" date="2024-01" db="EMBL/GenBank/DDBJ databases">
        <title>Niabella digestum sp. nov., isolated from waste digestion system.</title>
        <authorList>
            <person name="Zhang L."/>
        </authorList>
    </citation>
    <scope>NUCLEOTIDE SEQUENCE [LARGE SCALE GENOMIC DNA]</scope>
    <source>
        <strain evidence="4 5">A18</strain>
    </source>
</reference>
<dbReference type="InterPro" id="IPR036505">
    <property type="entry name" value="Amidase/PGRP_sf"/>
</dbReference>
<evidence type="ECO:0000259" key="3">
    <source>
        <dbReference type="SMART" id="SM00701"/>
    </source>
</evidence>
<sequence length="677" mass="77390">MRYFPLIAFLWLMAAGCASSGKTKNKEASIAVQHSSAIPSAPREFRAAWVATVANINWPSKPGLSTAQQQQEAIALLDFLKANHFNAVIFQVRPQADALYKSSLEPWSYYLTGEQGKAPDPYYDPLEFWIEEAHKRGLELHVWLNPYRAHHVSGGPVSEHSIVKKKPELVVHLKEGYWWFDPSLKETQDHGVNVIMDIVKRYDIDGVHFDDYFYPYPSYNNNEDFPDSVSWKRYQQSGGTLSRGDWRRESVNKFIQRVYTEIKKEKKHVKFGLSPFGIWRPGYPESVEGFDQYDVLYADAKLWWNKGWVDYFAPQLYWPITRYGQSYPVLLGWWARENTMKRHLWPGISVGRDTSVRNTTEVLNQIMIARGMLPKSSGVIHWSISSVTRNPGLTKALKEGPYQKQALIPASPWLDNQPPLAPSVTLSKTADSVTASWTHSDPNDVFLWVVYCKYGSKWEYQILSKINNTVTLSAVKDGQTLNGVAVSAVDRCGNESEKHEVFPNVVRIMPRSSWHASTPKPYKKHQPVRITVHHEGGKVLADTADATIRLKNVQTWCMGPDRNWADIPYHYLIAPDGTVYEGRDPLTVGETNTEYDPTGHLLICFLGNYERQELTPHLVDVLTNLIVHFCIKYNISPDNIATHRDYSKITNCPGKNIYPYFQNGTIVNRVKQLLQRA</sequence>
<dbReference type="InterPro" id="IPR002502">
    <property type="entry name" value="Amidase_domain"/>
</dbReference>
<dbReference type="PROSITE" id="PS51257">
    <property type="entry name" value="PROKAR_LIPOPROTEIN"/>
    <property type="match status" value="1"/>
</dbReference>
<dbReference type="SUPFAM" id="SSF51445">
    <property type="entry name" value="(Trans)glycosidases"/>
    <property type="match status" value="1"/>
</dbReference>
<organism evidence="4 5">
    <name type="scientific">Niabella digestorum</name>
    <dbReference type="NCBI Taxonomy" id="3117701"/>
    <lineage>
        <taxon>Bacteria</taxon>
        <taxon>Pseudomonadati</taxon>
        <taxon>Bacteroidota</taxon>
        <taxon>Chitinophagia</taxon>
        <taxon>Chitinophagales</taxon>
        <taxon>Chitinophagaceae</taxon>
        <taxon>Niabella</taxon>
    </lineage>
</organism>
<accession>A0ABU7RH40</accession>
<dbReference type="Pfam" id="PF02638">
    <property type="entry name" value="GHL10"/>
    <property type="match status" value="1"/>
</dbReference>